<evidence type="ECO:0000313" key="15">
    <source>
        <dbReference type="Proteomes" id="UP000015102"/>
    </source>
</evidence>
<evidence type="ECO:0000256" key="12">
    <source>
        <dbReference type="RuleBase" id="RU000679"/>
    </source>
</evidence>
<dbReference type="GO" id="GO:0005272">
    <property type="term" value="F:sodium channel activity"/>
    <property type="evidence" value="ECO:0007669"/>
    <property type="project" value="UniProtKB-KW"/>
</dbReference>
<dbReference type="STRING" id="36166.T1GJG0"/>
<evidence type="ECO:0000313" key="14">
    <source>
        <dbReference type="EnsemblMetazoa" id="MESCA003606-PA"/>
    </source>
</evidence>
<keyword evidence="9 13" id="KW-0472">Membrane</keyword>
<evidence type="ECO:0000256" key="2">
    <source>
        <dbReference type="ARBA" id="ARBA00007193"/>
    </source>
</evidence>
<accession>T1GJG0</accession>
<evidence type="ECO:0000256" key="1">
    <source>
        <dbReference type="ARBA" id="ARBA00004141"/>
    </source>
</evidence>
<comment type="subcellular location">
    <subcellularLocation>
        <location evidence="1">Membrane</location>
        <topology evidence="1">Multi-pass membrane protein</topology>
    </subcellularLocation>
</comment>
<protein>
    <submittedName>
        <fullName evidence="14">Uncharacterized protein</fullName>
    </submittedName>
</protein>
<keyword evidence="8 12" id="KW-0406">Ion transport</keyword>
<dbReference type="AlphaFoldDB" id="T1GJG0"/>
<dbReference type="Pfam" id="PF00858">
    <property type="entry name" value="ASC"/>
    <property type="match status" value="1"/>
</dbReference>
<dbReference type="GO" id="GO:0016020">
    <property type="term" value="C:membrane"/>
    <property type="evidence" value="ECO:0007669"/>
    <property type="project" value="UniProtKB-SubCell"/>
</dbReference>
<proteinExistence type="inferred from homology"/>
<dbReference type="EMBL" id="CAQQ02151653">
    <property type="status" value="NOT_ANNOTATED_CDS"/>
    <property type="molecule type" value="Genomic_DNA"/>
</dbReference>
<evidence type="ECO:0000256" key="13">
    <source>
        <dbReference type="SAM" id="Phobius"/>
    </source>
</evidence>
<name>T1GJG0_MEGSC</name>
<keyword evidence="10 12" id="KW-0739">Sodium transport</keyword>
<dbReference type="EnsemblMetazoa" id="MESCA003606-RA">
    <property type="protein sequence ID" value="MESCA003606-PA"/>
    <property type="gene ID" value="MESCA003606"/>
</dbReference>
<keyword evidence="7" id="KW-0915">Sodium</keyword>
<keyword evidence="5 12" id="KW-0812">Transmembrane</keyword>
<evidence type="ECO:0000256" key="11">
    <source>
        <dbReference type="ARBA" id="ARBA00023303"/>
    </source>
</evidence>
<keyword evidence="15" id="KW-1185">Reference proteome</keyword>
<keyword evidence="4 12" id="KW-0894">Sodium channel</keyword>
<evidence type="ECO:0000256" key="7">
    <source>
        <dbReference type="ARBA" id="ARBA00023053"/>
    </source>
</evidence>
<reference evidence="15" key="1">
    <citation type="submission" date="2013-02" db="EMBL/GenBank/DDBJ databases">
        <authorList>
            <person name="Hughes D."/>
        </authorList>
    </citation>
    <scope>NUCLEOTIDE SEQUENCE</scope>
    <source>
        <strain>Durham</strain>
        <strain evidence="15">NC isolate 2 -- Noor lab</strain>
    </source>
</reference>
<organism evidence="14 15">
    <name type="scientific">Megaselia scalaris</name>
    <name type="common">Humpbacked fly</name>
    <name type="synonym">Phora scalaris</name>
    <dbReference type="NCBI Taxonomy" id="36166"/>
    <lineage>
        <taxon>Eukaryota</taxon>
        <taxon>Metazoa</taxon>
        <taxon>Ecdysozoa</taxon>
        <taxon>Arthropoda</taxon>
        <taxon>Hexapoda</taxon>
        <taxon>Insecta</taxon>
        <taxon>Pterygota</taxon>
        <taxon>Neoptera</taxon>
        <taxon>Endopterygota</taxon>
        <taxon>Diptera</taxon>
        <taxon>Brachycera</taxon>
        <taxon>Muscomorpha</taxon>
        <taxon>Platypezoidea</taxon>
        <taxon>Phoridae</taxon>
        <taxon>Megaseliini</taxon>
        <taxon>Megaselia</taxon>
    </lineage>
</organism>
<evidence type="ECO:0000256" key="8">
    <source>
        <dbReference type="ARBA" id="ARBA00023065"/>
    </source>
</evidence>
<dbReference type="Proteomes" id="UP000015102">
    <property type="component" value="Unassembled WGS sequence"/>
</dbReference>
<comment type="similarity">
    <text evidence="2 12">Belongs to the amiloride-sensitive sodium channel (TC 1.A.6) family.</text>
</comment>
<evidence type="ECO:0000256" key="9">
    <source>
        <dbReference type="ARBA" id="ARBA00023136"/>
    </source>
</evidence>
<dbReference type="HOGENOM" id="CLU_2500490_0_0_1"/>
<feature type="transmembrane region" description="Helical" evidence="13">
    <location>
        <begin position="34"/>
        <end position="61"/>
    </location>
</feature>
<evidence type="ECO:0000256" key="4">
    <source>
        <dbReference type="ARBA" id="ARBA00022461"/>
    </source>
</evidence>
<dbReference type="EMBL" id="CAQQ02151654">
    <property type="status" value="NOT_ANNOTATED_CDS"/>
    <property type="molecule type" value="Genomic_DNA"/>
</dbReference>
<reference evidence="14" key="2">
    <citation type="submission" date="2015-06" db="UniProtKB">
        <authorList>
            <consortium name="EnsemblMetazoa"/>
        </authorList>
    </citation>
    <scope>IDENTIFICATION</scope>
</reference>
<evidence type="ECO:0000256" key="10">
    <source>
        <dbReference type="ARBA" id="ARBA00023201"/>
    </source>
</evidence>
<evidence type="ECO:0000256" key="3">
    <source>
        <dbReference type="ARBA" id="ARBA00022448"/>
    </source>
</evidence>
<keyword evidence="3 12" id="KW-0813">Transport</keyword>
<evidence type="ECO:0000256" key="5">
    <source>
        <dbReference type="ARBA" id="ARBA00022692"/>
    </source>
</evidence>
<keyword evidence="6 13" id="KW-1133">Transmembrane helix</keyword>
<evidence type="ECO:0000256" key="6">
    <source>
        <dbReference type="ARBA" id="ARBA00022989"/>
    </source>
</evidence>
<dbReference type="InterPro" id="IPR001873">
    <property type="entry name" value="ENaC"/>
</dbReference>
<sequence length="86" mass="9671">MKADDGNFQRSLLLTMYLPQMITKRLVVFSTDQLIVAFGGAASFFLGCNFLSVIELLYFVLHFCWEKCKKVAMAASAAVDLQQKNI</sequence>
<keyword evidence="11 12" id="KW-0407">Ion channel</keyword>